<evidence type="ECO:0000256" key="6">
    <source>
        <dbReference type="ARBA" id="ARBA00023065"/>
    </source>
</evidence>
<dbReference type="InterPro" id="IPR044880">
    <property type="entry name" value="NCX_ion-bd_dom_sf"/>
</dbReference>
<evidence type="ECO:0000256" key="8">
    <source>
        <dbReference type="SAM" id="MobiDB-lite"/>
    </source>
</evidence>
<comment type="similarity">
    <text evidence="2">Belongs to the Ca(2+):cation antiporter (CaCA) (TC 2.A.19) family.</text>
</comment>
<organism evidence="11 12">
    <name type="scientific">Wickerhamomyces ciferrii (strain ATCC 14091 / BCRC 22168 / CBS 111 / JCM 3599 / NBRC 0793 / NRRL Y-1031 F-60-10)</name>
    <name type="common">Yeast</name>
    <name type="synonym">Pichia ciferrii</name>
    <dbReference type="NCBI Taxonomy" id="1206466"/>
    <lineage>
        <taxon>Eukaryota</taxon>
        <taxon>Fungi</taxon>
        <taxon>Dikarya</taxon>
        <taxon>Ascomycota</taxon>
        <taxon>Saccharomycotina</taxon>
        <taxon>Saccharomycetes</taxon>
        <taxon>Phaffomycetales</taxon>
        <taxon>Wickerhamomycetaceae</taxon>
        <taxon>Wickerhamomyces</taxon>
    </lineage>
</organism>
<evidence type="ECO:0000256" key="1">
    <source>
        <dbReference type="ARBA" id="ARBA00004127"/>
    </source>
</evidence>
<feature type="region of interest" description="Disordered" evidence="8">
    <location>
        <begin position="265"/>
        <end position="286"/>
    </location>
</feature>
<evidence type="ECO:0000256" key="2">
    <source>
        <dbReference type="ARBA" id="ARBA00008170"/>
    </source>
</evidence>
<feature type="domain" description="Sodium/calcium exchanger membrane region" evidence="10">
    <location>
        <begin position="94"/>
        <end position="243"/>
    </location>
</feature>
<dbReference type="GO" id="GO:0015369">
    <property type="term" value="F:calcium:proton antiporter activity"/>
    <property type="evidence" value="ECO:0007669"/>
    <property type="project" value="TreeGrafter"/>
</dbReference>
<evidence type="ECO:0000313" key="12">
    <source>
        <dbReference type="Proteomes" id="UP000009328"/>
    </source>
</evidence>
<dbReference type="PANTHER" id="PTHR31503">
    <property type="entry name" value="VACUOLAR CALCIUM ION TRANSPORTER"/>
    <property type="match status" value="1"/>
</dbReference>
<dbReference type="InParanoid" id="K0KPB9"/>
<dbReference type="STRING" id="1206466.K0KPB9"/>
<feature type="transmembrane region" description="Helical" evidence="9">
    <location>
        <begin position="360"/>
        <end position="380"/>
    </location>
</feature>
<reference evidence="11 12" key="1">
    <citation type="journal article" date="2012" name="Eukaryot. Cell">
        <title>Draft genome sequence of Wickerhamomyces ciferrii NRRL Y-1031 F-60-10.</title>
        <authorList>
            <person name="Schneider J."/>
            <person name="Andrea H."/>
            <person name="Blom J."/>
            <person name="Jaenicke S."/>
            <person name="Ruckert C."/>
            <person name="Schorsch C."/>
            <person name="Szczepanowski R."/>
            <person name="Farwick M."/>
            <person name="Goesmann A."/>
            <person name="Puhler A."/>
            <person name="Schaffer S."/>
            <person name="Tauch A."/>
            <person name="Kohler T."/>
            <person name="Brinkrolf K."/>
        </authorList>
    </citation>
    <scope>NUCLEOTIDE SEQUENCE [LARGE SCALE GENOMIC DNA]</scope>
    <source>
        <strain evidence="12">ATCC 14091 / BCRC 22168 / CBS 111 / JCM 3599 / NBRC 0793 / NRRL Y-1031 F-60-10</strain>
    </source>
</reference>
<evidence type="ECO:0000256" key="3">
    <source>
        <dbReference type="ARBA" id="ARBA00022448"/>
    </source>
</evidence>
<dbReference type="Proteomes" id="UP000009328">
    <property type="component" value="Unassembled WGS sequence"/>
</dbReference>
<dbReference type="AlphaFoldDB" id="K0KPB9"/>
<feature type="transmembrane region" description="Helical" evidence="9">
    <location>
        <begin position="400"/>
        <end position="418"/>
    </location>
</feature>
<accession>K0KPB9</accession>
<dbReference type="HOGENOM" id="CLU_520835_0_0_1"/>
<keyword evidence="7 9" id="KW-0472">Membrane</keyword>
<evidence type="ECO:0000256" key="7">
    <source>
        <dbReference type="ARBA" id="ARBA00023136"/>
    </source>
</evidence>
<dbReference type="eggNOG" id="KOG1397">
    <property type="taxonomic scope" value="Eukaryota"/>
</dbReference>
<evidence type="ECO:0000259" key="10">
    <source>
        <dbReference type="Pfam" id="PF01699"/>
    </source>
</evidence>
<dbReference type="InterPro" id="IPR004837">
    <property type="entry name" value="NaCa_Exmemb"/>
</dbReference>
<feature type="transmembrane region" description="Helical" evidence="9">
    <location>
        <begin position="94"/>
        <end position="111"/>
    </location>
</feature>
<dbReference type="InterPro" id="IPR004713">
    <property type="entry name" value="CaH_exchang"/>
</dbReference>
<feature type="transmembrane region" description="Helical" evidence="9">
    <location>
        <begin position="327"/>
        <end position="348"/>
    </location>
</feature>
<evidence type="ECO:0000256" key="4">
    <source>
        <dbReference type="ARBA" id="ARBA00022692"/>
    </source>
</evidence>
<evidence type="ECO:0000256" key="9">
    <source>
        <dbReference type="SAM" id="Phobius"/>
    </source>
</evidence>
<keyword evidence="3" id="KW-0813">Transport</keyword>
<dbReference type="PANTHER" id="PTHR31503:SF22">
    <property type="entry name" value="VACUOLAR CALCIUM ION TRANSPORTER"/>
    <property type="match status" value="1"/>
</dbReference>
<protein>
    <submittedName>
        <fullName evidence="11">Vacuolar cation/proton exchanger</fullName>
    </submittedName>
</protein>
<keyword evidence="5 9" id="KW-1133">Transmembrane helix</keyword>
<dbReference type="Pfam" id="PF01699">
    <property type="entry name" value="Na_Ca_ex"/>
    <property type="match status" value="2"/>
</dbReference>
<dbReference type="GO" id="GO:0006874">
    <property type="term" value="P:intracellular calcium ion homeostasis"/>
    <property type="evidence" value="ECO:0007669"/>
    <property type="project" value="TreeGrafter"/>
</dbReference>
<evidence type="ECO:0000313" key="11">
    <source>
        <dbReference type="EMBL" id="CCH47120.1"/>
    </source>
</evidence>
<dbReference type="GO" id="GO:0012505">
    <property type="term" value="C:endomembrane system"/>
    <property type="evidence" value="ECO:0007669"/>
    <property type="project" value="UniProtKB-SubCell"/>
</dbReference>
<feature type="transmembrane region" description="Helical" evidence="9">
    <location>
        <begin position="425"/>
        <end position="445"/>
    </location>
</feature>
<feature type="compositionally biased region" description="Basic and acidic residues" evidence="8">
    <location>
        <begin position="273"/>
        <end position="282"/>
    </location>
</feature>
<name>K0KPB9_WICCF</name>
<keyword evidence="4 9" id="KW-0812">Transmembrane</keyword>
<comment type="caution">
    <text evidence="11">The sequence shown here is derived from an EMBL/GenBank/DDBJ whole genome shotgun (WGS) entry which is preliminary data.</text>
</comment>
<feature type="transmembrane region" description="Helical" evidence="9">
    <location>
        <begin position="123"/>
        <end position="142"/>
    </location>
</feature>
<keyword evidence="6" id="KW-0406">Ion transport</keyword>
<evidence type="ECO:0000256" key="5">
    <source>
        <dbReference type="ARBA" id="ARBA00022989"/>
    </source>
</evidence>
<comment type="subcellular location">
    <subcellularLocation>
        <location evidence="1">Endomembrane system</location>
        <topology evidence="1">Multi-pass membrane protein</topology>
    </subcellularLocation>
</comment>
<feature type="transmembrane region" description="Helical" evidence="9">
    <location>
        <begin position="294"/>
        <end position="315"/>
    </location>
</feature>
<dbReference type="EMBL" id="CAIF01000329">
    <property type="protein sequence ID" value="CCH47120.1"/>
    <property type="molecule type" value="Genomic_DNA"/>
</dbReference>
<feature type="domain" description="Sodium/calcium exchanger membrane region" evidence="10">
    <location>
        <begin position="298"/>
        <end position="443"/>
    </location>
</feature>
<keyword evidence="12" id="KW-1185">Reference proteome</keyword>
<feature type="transmembrane region" description="Helical" evidence="9">
    <location>
        <begin position="222"/>
        <end position="241"/>
    </location>
</feature>
<feature type="transmembrane region" description="Helical" evidence="9">
    <location>
        <begin position="191"/>
        <end position="210"/>
    </location>
</feature>
<dbReference type="Gene3D" id="1.20.1420.30">
    <property type="entry name" value="NCX, central ion-binding region"/>
    <property type="match status" value="2"/>
</dbReference>
<dbReference type="GO" id="GO:0005774">
    <property type="term" value="C:vacuolar membrane"/>
    <property type="evidence" value="ECO:0007669"/>
    <property type="project" value="UniProtKB-ARBA"/>
</dbReference>
<feature type="transmembrane region" description="Helical" evidence="9">
    <location>
        <begin position="154"/>
        <end position="179"/>
    </location>
</feature>
<gene>
    <name evidence="11" type="ORF">BN7_6731b</name>
</gene>
<sequence length="446" mass="50500">MQPEVSYYYGFIKHFENFLEKFIYKIFKIFDSIYDWFWEIGIIKKCCKLYQKWEHIFIIGPILRILRCALDTRTAIFLPFFPIGIVFYKRDHHVFAAVFLFIALMYFAKILSNTTEVAAEHFGPVVSSLLNATFGNLVELVISGTTVAEEDASLTISSLVGSILLKNLFITGSCFIFGGLKGKPLHQTKSISSHLLFFICITLLLTMMSFAESNDQKISMKFKIQVGASFILFNYIVYLAVNINEDFRMLKIMKAKDEEEHGIIESSDEEEEGEHHHHEHHDEHHHKKRLPSKLACFGALFLGCAGLGPCASFFVSSLRSLTNNKPISKIFVGLILLPLANALPEHISSIISAYKGQLDLVLHLTVGSTNQILGLVLPIIQFVSSHYPQAKLLLYFDDYVAAYLLVTAIFFSLCVINGMTHGINIYHGVICITTFVVIIYLSFAYE</sequence>
<proteinExistence type="inferred from homology"/>